<reference evidence="3 4" key="1">
    <citation type="journal article" date="2019" name="Sci. Data">
        <title>Hybrid genome assembly and annotation of Danionella translucida.</title>
        <authorList>
            <person name="Kadobianskyi M."/>
            <person name="Schulze L."/>
            <person name="Schuelke M."/>
            <person name="Judkewitz B."/>
        </authorList>
    </citation>
    <scope>NUCLEOTIDE SEQUENCE [LARGE SCALE GENOMIC DNA]</scope>
    <source>
        <strain evidence="3 4">Bolton</strain>
    </source>
</reference>
<dbReference type="InterPro" id="IPR003961">
    <property type="entry name" value="FN3_dom"/>
</dbReference>
<dbReference type="PANTHER" id="PTHR47135:SF1">
    <property type="entry name" value="FIBRONECTIN TYPE III DOMAIN-CONTAINING PROTEIN 7"/>
    <property type="match status" value="1"/>
</dbReference>
<dbReference type="SUPFAM" id="SSF49265">
    <property type="entry name" value="Fibronectin type III"/>
    <property type="match status" value="6"/>
</dbReference>
<dbReference type="Proteomes" id="UP000316079">
    <property type="component" value="Unassembled WGS sequence"/>
</dbReference>
<keyword evidence="4" id="KW-1185">Reference proteome</keyword>
<evidence type="ECO:0000256" key="1">
    <source>
        <dbReference type="SAM" id="SignalP"/>
    </source>
</evidence>
<gene>
    <name evidence="3" type="ORF">DNTS_000528</name>
</gene>
<evidence type="ECO:0000313" key="4">
    <source>
        <dbReference type="Proteomes" id="UP000316079"/>
    </source>
</evidence>
<dbReference type="InterPro" id="IPR036116">
    <property type="entry name" value="FN3_sf"/>
</dbReference>
<feature type="domain" description="Fibronectin type-III" evidence="2">
    <location>
        <begin position="117"/>
        <end position="204"/>
    </location>
</feature>
<evidence type="ECO:0000313" key="3">
    <source>
        <dbReference type="EMBL" id="TRY81822.1"/>
    </source>
</evidence>
<feature type="domain" description="Fibronectin type-III" evidence="2">
    <location>
        <begin position="730"/>
        <end position="816"/>
    </location>
</feature>
<name>A0A553PVV3_9TELE</name>
<feature type="signal peptide" evidence="1">
    <location>
        <begin position="1"/>
        <end position="24"/>
    </location>
</feature>
<dbReference type="CDD" id="cd00063">
    <property type="entry name" value="FN3"/>
    <property type="match status" value="3"/>
</dbReference>
<feature type="domain" description="Fibronectin type-III" evidence="2">
    <location>
        <begin position="468"/>
        <end position="554"/>
    </location>
</feature>
<accession>A0A553PVV3</accession>
<dbReference type="PROSITE" id="PS50853">
    <property type="entry name" value="FN3"/>
    <property type="match status" value="3"/>
</dbReference>
<dbReference type="SMART" id="SM00060">
    <property type="entry name" value="FN3"/>
    <property type="match status" value="9"/>
</dbReference>
<organism evidence="3 4">
    <name type="scientific">Danionella cerebrum</name>
    <dbReference type="NCBI Taxonomy" id="2873325"/>
    <lineage>
        <taxon>Eukaryota</taxon>
        <taxon>Metazoa</taxon>
        <taxon>Chordata</taxon>
        <taxon>Craniata</taxon>
        <taxon>Vertebrata</taxon>
        <taxon>Euteleostomi</taxon>
        <taxon>Actinopterygii</taxon>
        <taxon>Neopterygii</taxon>
        <taxon>Teleostei</taxon>
        <taxon>Ostariophysi</taxon>
        <taxon>Cypriniformes</taxon>
        <taxon>Danionidae</taxon>
        <taxon>Danioninae</taxon>
        <taxon>Danionella</taxon>
    </lineage>
</organism>
<proteinExistence type="predicted"/>
<feature type="non-terminal residue" evidence="3">
    <location>
        <position position="885"/>
    </location>
</feature>
<dbReference type="Pfam" id="PF00041">
    <property type="entry name" value="fn3"/>
    <property type="match status" value="3"/>
</dbReference>
<protein>
    <recommendedName>
        <fullName evidence="2">Fibronectin type-III domain-containing protein</fullName>
    </recommendedName>
</protein>
<dbReference type="PANTHER" id="PTHR47135">
    <property type="entry name" value="FIBRONECTIN TYPE III DOMAIN-CONTAINING PROTEIN 7"/>
    <property type="match status" value="1"/>
</dbReference>
<dbReference type="OrthoDB" id="9908419at2759"/>
<comment type="caution">
    <text evidence="3">The sequence shown here is derived from an EMBL/GenBank/DDBJ whole genome shotgun (WGS) entry which is preliminary data.</text>
</comment>
<dbReference type="AlphaFoldDB" id="A0A553PVV3"/>
<sequence length="885" mass="93967">MHVPGTLFFFVTFLSVTQVREALADCDQITSISSPTASSLLIKWSSFPGATSYFLDVRAVNSTNSAPVGIPPLSSTTLEKLVQGLKPGTFYLVTLKVFVFSYMTCLGSQTSQTMVQPPDIVNVTGLTASSIRVSWSSVSAVLLYQVSRSANGQVTMLWNITGTAFNITGLDPCTTYTIGVASINMFLEPGEPKNLTYVTATIPAVSSISVDYSCSTATATVSWTKVFGATSYRAFITDGRGQSLNCTTTDNTCQISSLQCGTQYTAQVTAIANCQSTSDASYVFETAPCPPQNPKLYRECSTNVIVFSWNATNNTAYYLATAVDSDGVVTKCLTVDTSCYFTDTVCGKGYSFYVSSIYSGALDCNSGDTQETFIRTSPCLPQNIYTKADCSRTNSAVTSWDKAEGAQSYILLARGNRIDYYNCTTVNQSCTLTDLQCGESLSIWLVATDGECTTDLVLGEVAETVPCIPQNVSAVNNCSSNSGSVSWLESNGAIYYYGIATHTDGTVTTCTVQTAKCSFENLKCGSTYDTYVIATNLQCNSSESTHVMLQTAPCAPGSVGVIKDCGSNNATVNWQTLQPGGLYTATLLDQYGSSKNCSTNFNNCTFGDLLCGASYNITVTVNDGRCRSLPSSPFQINSAPCNPKNVTTAMQCDANMVNVTWAPSPGAIGYTVLARNELQQSLASCHAVGTSCQLTSLPCGTSLNITLQADGTRCNSSCQRLAVMPTAPCIPTHVTAALNCTSNTASITWYSALGATWYLVKAEGSQGDKTSCNNTNTHCDIPNLQCGQQYSITVMGMNDACMGPASQPTTLVAAPCPSTGIQTRLDCRSSSALISWTPGNGSSSFNATLQSTQDLQKYTCFTSSSSCNISSLPCGQHFNVSVMGN</sequence>
<dbReference type="EMBL" id="SRMA01026594">
    <property type="protein sequence ID" value="TRY81822.1"/>
    <property type="molecule type" value="Genomic_DNA"/>
</dbReference>
<evidence type="ECO:0000259" key="2">
    <source>
        <dbReference type="PROSITE" id="PS50853"/>
    </source>
</evidence>
<keyword evidence="1" id="KW-0732">Signal</keyword>
<feature type="chain" id="PRO_5021846736" description="Fibronectin type-III domain-containing protein" evidence="1">
    <location>
        <begin position="25"/>
        <end position="885"/>
    </location>
</feature>
<dbReference type="InterPro" id="IPR013783">
    <property type="entry name" value="Ig-like_fold"/>
</dbReference>
<dbReference type="Gene3D" id="2.60.40.10">
    <property type="entry name" value="Immunoglobulins"/>
    <property type="match status" value="4"/>
</dbReference>